<dbReference type="AlphaFoldDB" id="A0A9Q0ED00"/>
<dbReference type="EMBL" id="JANIIK010000044">
    <property type="protein sequence ID" value="KAJ3603541.1"/>
    <property type="molecule type" value="Genomic_DNA"/>
</dbReference>
<name>A0A9Q0ED00_9TELE</name>
<comment type="caution">
    <text evidence="1">The sequence shown here is derived from an EMBL/GenBank/DDBJ whole genome shotgun (WGS) entry which is preliminary data.</text>
</comment>
<gene>
    <name evidence="1" type="ORF">NHX12_028286</name>
</gene>
<reference evidence="1" key="1">
    <citation type="submission" date="2022-07" db="EMBL/GenBank/DDBJ databases">
        <title>Chromosome-level genome of Muraenolepis orangiensis.</title>
        <authorList>
            <person name="Kim J."/>
        </authorList>
    </citation>
    <scope>NUCLEOTIDE SEQUENCE</scope>
    <source>
        <strain evidence="1">KU_S4_2022</strain>
        <tissue evidence="1">Muscle</tissue>
    </source>
</reference>
<evidence type="ECO:0000313" key="2">
    <source>
        <dbReference type="Proteomes" id="UP001148018"/>
    </source>
</evidence>
<keyword evidence="2" id="KW-1185">Reference proteome</keyword>
<proteinExistence type="predicted"/>
<organism evidence="1 2">
    <name type="scientific">Muraenolepis orangiensis</name>
    <name type="common">Patagonian moray cod</name>
    <dbReference type="NCBI Taxonomy" id="630683"/>
    <lineage>
        <taxon>Eukaryota</taxon>
        <taxon>Metazoa</taxon>
        <taxon>Chordata</taxon>
        <taxon>Craniata</taxon>
        <taxon>Vertebrata</taxon>
        <taxon>Euteleostomi</taxon>
        <taxon>Actinopterygii</taxon>
        <taxon>Neopterygii</taxon>
        <taxon>Teleostei</taxon>
        <taxon>Neoteleostei</taxon>
        <taxon>Acanthomorphata</taxon>
        <taxon>Zeiogadaria</taxon>
        <taxon>Gadariae</taxon>
        <taxon>Gadiformes</taxon>
        <taxon>Muraenolepidoidei</taxon>
        <taxon>Muraenolepididae</taxon>
        <taxon>Muraenolepis</taxon>
    </lineage>
</organism>
<protein>
    <submittedName>
        <fullName evidence="1">Uncharacterized protein</fullName>
    </submittedName>
</protein>
<feature type="non-terminal residue" evidence="1">
    <location>
        <position position="1"/>
    </location>
</feature>
<feature type="non-terminal residue" evidence="1">
    <location>
        <position position="59"/>
    </location>
</feature>
<dbReference type="Proteomes" id="UP001148018">
    <property type="component" value="Unassembled WGS sequence"/>
</dbReference>
<sequence>TWLGCLAVPWCVARGGAGGRGGERSWYSLCLLETHRAVPASGRAGVCLSVAQRPCPGVT</sequence>
<evidence type="ECO:0000313" key="1">
    <source>
        <dbReference type="EMBL" id="KAJ3603541.1"/>
    </source>
</evidence>
<accession>A0A9Q0ED00</accession>